<organism evidence="9">
    <name type="scientific">candidate division WOR-3 bacterium</name>
    <dbReference type="NCBI Taxonomy" id="2052148"/>
    <lineage>
        <taxon>Bacteria</taxon>
        <taxon>Bacteria division WOR-3</taxon>
    </lineage>
</organism>
<dbReference type="SUPFAM" id="SSF56821">
    <property type="entry name" value="Prismane protein-like"/>
    <property type="match status" value="1"/>
</dbReference>
<keyword evidence="6 8" id="KW-0411">Iron-sulfur</keyword>
<dbReference type="GO" id="GO:0046872">
    <property type="term" value="F:metal ion binding"/>
    <property type="evidence" value="ECO:0007669"/>
    <property type="project" value="UniProtKB-KW"/>
</dbReference>
<feature type="binding site" evidence="8">
    <location>
        <position position="490"/>
    </location>
    <ligand>
        <name>hybrid [4Fe-2O-2S] cluster</name>
        <dbReference type="ChEBI" id="CHEBI:60519"/>
    </ligand>
</feature>
<keyword evidence="5 8" id="KW-0408">Iron</keyword>
<gene>
    <name evidence="8" type="primary">hcp</name>
    <name evidence="9" type="ORF">ENP94_05985</name>
    <name evidence="10" type="ORF">ENS16_00470</name>
</gene>
<feature type="binding site" evidence="8">
    <location>
        <position position="431"/>
    </location>
    <ligand>
        <name>hybrid [4Fe-2O-2S] cluster</name>
        <dbReference type="ChEBI" id="CHEBI:60519"/>
    </ligand>
</feature>
<dbReference type="FunFam" id="3.40.50.2030:FF:000001">
    <property type="entry name" value="Hydroxylamine reductase"/>
    <property type="match status" value="1"/>
</dbReference>
<dbReference type="EMBL" id="DSLG01000007">
    <property type="protein sequence ID" value="HEA87543.1"/>
    <property type="molecule type" value="Genomic_DNA"/>
</dbReference>
<dbReference type="Gene3D" id="3.40.50.2030">
    <property type="match status" value="2"/>
</dbReference>
<evidence type="ECO:0000256" key="1">
    <source>
        <dbReference type="ARBA" id="ARBA00004496"/>
    </source>
</evidence>
<dbReference type="InterPro" id="IPR011254">
    <property type="entry name" value="Prismane-like_sf"/>
</dbReference>
<evidence type="ECO:0000256" key="8">
    <source>
        <dbReference type="HAMAP-Rule" id="MF_00069"/>
    </source>
</evidence>
<feature type="binding site" evidence="8">
    <location>
        <position position="272"/>
    </location>
    <ligand>
        <name>hybrid [4Fe-2O-2S] cluster</name>
        <dbReference type="ChEBI" id="CHEBI:60519"/>
    </ligand>
</feature>
<comment type="catalytic activity">
    <reaction evidence="7 8">
        <text>A + NH4(+) + H2O = hydroxylamine + AH2 + H(+)</text>
        <dbReference type="Rhea" id="RHEA:22052"/>
        <dbReference type="ChEBI" id="CHEBI:13193"/>
        <dbReference type="ChEBI" id="CHEBI:15377"/>
        <dbReference type="ChEBI" id="CHEBI:15378"/>
        <dbReference type="ChEBI" id="CHEBI:15429"/>
        <dbReference type="ChEBI" id="CHEBI:17499"/>
        <dbReference type="ChEBI" id="CHEBI:28938"/>
        <dbReference type="EC" id="1.7.99.1"/>
    </reaction>
</comment>
<dbReference type="InterPro" id="IPR010048">
    <property type="entry name" value="Hydroxylam_reduct"/>
</dbReference>
<feature type="binding site" evidence="8">
    <location>
        <position position="15"/>
    </location>
    <ligand>
        <name>[4Fe-4S] cluster</name>
        <dbReference type="ChEBI" id="CHEBI:49883"/>
    </ligand>
</feature>
<dbReference type="InterPro" id="IPR016099">
    <property type="entry name" value="Prismane-like_a/b-sand"/>
</dbReference>
<dbReference type="NCBIfam" id="TIGR01703">
    <property type="entry name" value="hybrid_clust"/>
    <property type="match status" value="1"/>
</dbReference>
<comment type="cofactor">
    <cofactor evidence="8">
        <name>[4Fe-4S] cluster</name>
        <dbReference type="ChEBI" id="CHEBI:49883"/>
    </cofactor>
    <text evidence="8">Binds 1 [4Fe-4S] cluster.</text>
</comment>
<dbReference type="NCBIfam" id="NF003658">
    <property type="entry name" value="PRK05290.1"/>
    <property type="match status" value="1"/>
</dbReference>
<feature type="binding site" evidence="8">
    <location>
        <position position="248"/>
    </location>
    <ligand>
        <name>hybrid [4Fe-2O-2S] cluster</name>
        <dbReference type="ChEBI" id="CHEBI:60519"/>
    </ligand>
</feature>
<dbReference type="InterPro" id="IPR004137">
    <property type="entry name" value="HCP/CODH"/>
</dbReference>
<dbReference type="GO" id="GO:0042542">
    <property type="term" value="P:response to hydrogen peroxide"/>
    <property type="evidence" value="ECO:0007669"/>
    <property type="project" value="TreeGrafter"/>
</dbReference>
<evidence type="ECO:0000256" key="3">
    <source>
        <dbReference type="ARBA" id="ARBA00022723"/>
    </source>
</evidence>
<evidence type="ECO:0000313" key="10">
    <source>
        <dbReference type="EMBL" id="HFJ53154.1"/>
    </source>
</evidence>
<evidence type="ECO:0000256" key="2">
    <source>
        <dbReference type="ARBA" id="ARBA00022490"/>
    </source>
</evidence>
<comment type="subcellular location">
    <subcellularLocation>
        <location evidence="1 8">Cytoplasm</location>
    </subcellularLocation>
</comment>
<accession>A0A7C1NCW7</accession>
<dbReference type="EC" id="1.7.99.1" evidence="8"/>
<feature type="binding site" description="via persulfide group" evidence="8">
    <location>
        <position position="403"/>
    </location>
    <ligand>
        <name>hybrid [4Fe-2O-2S] cluster</name>
        <dbReference type="ChEBI" id="CHEBI:60519"/>
    </ligand>
</feature>
<dbReference type="FunFam" id="3.40.50.2030:FF:000002">
    <property type="entry name" value="Hydroxylamine reductase"/>
    <property type="match status" value="1"/>
</dbReference>
<dbReference type="Pfam" id="PF03063">
    <property type="entry name" value="Prismane"/>
    <property type="match status" value="1"/>
</dbReference>
<comment type="similarity">
    <text evidence="8">Belongs to the HCP family.</text>
</comment>
<protein>
    <recommendedName>
        <fullName evidence="8">Hydroxylamine reductase</fullName>
        <ecNumber evidence="8">1.7.99.1</ecNumber>
    </recommendedName>
    <alternativeName>
        <fullName evidence="8">Hybrid-cluster protein</fullName>
        <shortName evidence="8">HCP</shortName>
    </alternativeName>
    <alternativeName>
        <fullName evidence="8">Prismane protein</fullName>
    </alternativeName>
</protein>
<evidence type="ECO:0000256" key="7">
    <source>
        <dbReference type="ARBA" id="ARBA00051350"/>
    </source>
</evidence>
<reference evidence="9" key="1">
    <citation type="journal article" date="2020" name="mSystems">
        <title>Genome- and Community-Level Interaction Insights into Carbon Utilization and Element Cycling Functions of Hydrothermarchaeota in Hydrothermal Sediment.</title>
        <authorList>
            <person name="Zhou Z."/>
            <person name="Liu Y."/>
            <person name="Xu W."/>
            <person name="Pan J."/>
            <person name="Luo Z.H."/>
            <person name="Li M."/>
        </authorList>
    </citation>
    <scope>NUCLEOTIDE SEQUENCE [LARGE SCALE GENOMIC DNA]</scope>
    <source>
        <strain evidence="9">SpSt-265</strain>
        <strain evidence="10">SpSt-465</strain>
    </source>
</reference>
<dbReference type="GO" id="GO:0005737">
    <property type="term" value="C:cytoplasm"/>
    <property type="evidence" value="ECO:0007669"/>
    <property type="project" value="UniProtKB-SubCell"/>
</dbReference>
<feature type="binding site" evidence="8">
    <location>
        <position position="21"/>
    </location>
    <ligand>
        <name>[4Fe-4S] cluster</name>
        <dbReference type="ChEBI" id="CHEBI:49883"/>
    </ligand>
</feature>
<comment type="caution">
    <text evidence="9">The sequence shown here is derived from an EMBL/GenBank/DDBJ whole genome shotgun (WGS) entry which is preliminary data.</text>
</comment>
<evidence type="ECO:0000313" key="9">
    <source>
        <dbReference type="EMBL" id="HEA87543.1"/>
    </source>
</evidence>
<feature type="binding site" evidence="8">
    <location>
        <position position="3"/>
    </location>
    <ligand>
        <name>[4Fe-4S] cluster</name>
        <dbReference type="ChEBI" id="CHEBI:49883"/>
    </ligand>
</feature>
<keyword evidence="2 8" id="KW-0963">Cytoplasm</keyword>
<feature type="binding site" evidence="8">
    <location>
        <position position="456"/>
    </location>
    <ligand>
        <name>hybrid [4Fe-2O-2S] cluster</name>
        <dbReference type="ChEBI" id="CHEBI:60519"/>
    </ligand>
</feature>
<dbReference type="GO" id="GO:0004601">
    <property type="term" value="F:peroxidase activity"/>
    <property type="evidence" value="ECO:0007669"/>
    <property type="project" value="TreeGrafter"/>
</dbReference>
<evidence type="ECO:0000256" key="5">
    <source>
        <dbReference type="ARBA" id="ARBA00023004"/>
    </source>
</evidence>
<dbReference type="EMBL" id="DSTU01000001">
    <property type="protein sequence ID" value="HFJ53154.1"/>
    <property type="molecule type" value="Genomic_DNA"/>
</dbReference>
<feature type="binding site" evidence="8">
    <location>
        <position position="316"/>
    </location>
    <ligand>
        <name>hybrid [4Fe-2O-2S] cluster</name>
        <dbReference type="ChEBI" id="CHEBI:60519"/>
    </ligand>
</feature>
<feature type="binding site" evidence="8">
    <location>
        <position position="492"/>
    </location>
    <ligand>
        <name>hybrid [4Fe-2O-2S] cluster</name>
        <dbReference type="ChEBI" id="CHEBI:60519"/>
    </ligand>
</feature>
<dbReference type="Gene3D" id="1.20.1270.20">
    <property type="match status" value="2"/>
</dbReference>
<feature type="modified residue" description="Cysteine persulfide" evidence="8">
    <location>
        <position position="403"/>
    </location>
</feature>
<dbReference type="HAMAP" id="MF_00069">
    <property type="entry name" value="Hydroxylam_reduct"/>
    <property type="match status" value="1"/>
</dbReference>
<dbReference type="PIRSF" id="PIRSF000076">
    <property type="entry name" value="HCP"/>
    <property type="match status" value="1"/>
</dbReference>
<evidence type="ECO:0000256" key="4">
    <source>
        <dbReference type="ARBA" id="ARBA00023002"/>
    </source>
</evidence>
<dbReference type="InterPro" id="IPR016100">
    <property type="entry name" value="Prismane_a-bundle"/>
</dbReference>
<dbReference type="PANTHER" id="PTHR30109:SF0">
    <property type="entry name" value="HYDROXYLAMINE REDUCTASE"/>
    <property type="match status" value="1"/>
</dbReference>
<keyword evidence="8" id="KW-0004">4Fe-4S</keyword>
<keyword evidence="4 8" id="KW-0560">Oxidoreductase</keyword>
<feature type="binding site" evidence="8">
    <location>
        <position position="6"/>
    </location>
    <ligand>
        <name>[4Fe-4S] cluster</name>
        <dbReference type="ChEBI" id="CHEBI:49883"/>
    </ligand>
</feature>
<dbReference type="GO" id="GO:0050418">
    <property type="term" value="F:hydroxylamine reductase activity"/>
    <property type="evidence" value="ECO:0007669"/>
    <property type="project" value="UniProtKB-UniRule"/>
</dbReference>
<sequence length="547" mass="60641">MFCYQCEQTAKGTGCTVQGVCGKDPVTAALQDLLTYAIKGIAQYAHRARRLGITDDETNLFTVEALFSTITNVDFDPERLQELLHRAYELKEKIRLRYEQTAKQQGITPENPAGPAAWTPASSLDGLLAQAEPAGIKARHRRFGDDQADLMDLILFGLKGASAYADHAAILGKKDDGIFAQFHELLDYLTADSFDTGELLNRALAVGKLNLKVMELLDSANTGTYGDPVPTRVRVTPVRGKAICVSGHDLRDLEALLEQTKDKNINIYTHGEMLPAHGYPKLKAYKHLVGNFGSAWQNQQKEFPLFPGAILMTTNCLQRPMDSYKDRIFTSGVVAWPKVVHVHRDDFSPLIKTALEQPGFTSEGPEHFITVGFGRNTLLSRVDEIAELIQSQRLRHLFLIGGCDGAKPGRNYYTEFAQLVPQDCLIITLACGKYRFNKLEFGTVENLPRLMDAGQCNDSYSAIRFITALSEKLNASPNEIPLSLVLSWYEQKAVAVLLTLLYLGMKNIRLGPSLPAFLTPGLVEILRSNFNIMTITTPAEDMKAILD</sequence>
<keyword evidence="3 8" id="KW-0479">Metal-binding</keyword>
<dbReference type="GO" id="GO:0051539">
    <property type="term" value="F:4 iron, 4 sulfur cluster binding"/>
    <property type="evidence" value="ECO:0007669"/>
    <property type="project" value="UniProtKB-KW"/>
</dbReference>
<comment type="cofactor">
    <cofactor evidence="8">
        <name>hybrid [4Fe-2O-2S] cluster</name>
        <dbReference type="ChEBI" id="CHEBI:60519"/>
    </cofactor>
    <text evidence="8">Binds 1 hybrid [4Fe-2O-2S] cluster.</text>
</comment>
<comment type="function">
    <text evidence="8">Catalyzes the reduction of hydroxylamine to form NH(3) and H(2)O.</text>
</comment>
<name>A0A7C1NCW7_UNCW3</name>
<dbReference type="AlphaFoldDB" id="A0A7C1NCW7"/>
<dbReference type="PANTHER" id="PTHR30109">
    <property type="entry name" value="HYDROXYLAMINE REDUCTASE"/>
    <property type="match status" value="1"/>
</dbReference>
<dbReference type="FunFam" id="1.20.1270.20:FF:000001">
    <property type="entry name" value="Hydroxylamine reductase"/>
    <property type="match status" value="1"/>
</dbReference>
<proteinExistence type="inferred from homology"/>
<dbReference type="CDD" id="cd01914">
    <property type="entry name" value="HCP"/>
    <property type="match status" value="1"/>
</dbReference>
<evidence type="ECO:0000256" key="6">
    <source>
        <dbReference type="ARBA" id="ARBA00023014"/>
    </source>
</evidence>